<dbReference type="OMA" id="RYPAMMM"/>
<dbReference type="EMBL" id="JH795874">
    <property type="protein sequence ID" value="EJT98046.1"/>
    <property type="molecule type" value="Genomic_DNA"/>
</dbReference>
<dbReference type="InterPro" id="IPR023210">
    <property type="entry name" value="NADP_OxRdtase_dom"/>
</dbReference>
<dbReference type="GO" id="GO:0016491">
    <property type="term" value="F:oxidoreductase activity"/>
    <property type="evidence" value="ECO:0007669"/>
    <property type="project" value="UniProtKB-KW"/>
</dbReference>
<dbReference type="PANTHER" id="PTHR43625">
    <property type="entry name" value="AFLATOXIN B1 ALDEHYDE REDUCTASE"/>
    <property type="match status" value="1"/>
</dbReference>
<dbReference type="OrthoDB" id="37537at2759"/>
<name>M5FX46_DACPD</name>
<evidence type="ECO:0000313" key="3">
    <source>
        <dbReference type="EMBL" id="EJT98046.1"/>
    </source>
</evidence>
<evidence type="ECO:0000313" key="4">
    <source>
        <dbReference type="Proteomes" id="UP000030653"/>
    </source>
</evidence>
<dbReference type="STRING" id="1858805.M5FX46"/>
<dbReference type="InterPro" id="IPR050791">
    <property type="entry name" value="Aldo-Keto_reductase"/>
</dbReference>
<dbReference type="AlphaFoldDB" id="M5FX46"/>
<dbReference type="SUPFAM" id="SSF51430">
    <property type="entry name" value="NAD(P)-linked oxidoreductase"/>
    <property type="match status" value="1"/>
</dbReference>
<dbReference type="Pfam" id="PF00248">
    <property type="entry name" value="Aldo_ket_red"/>
    <property type="match status" value="1"/>
</dbReference>
<dbReference type="RefSeq" id="XP_040624944.1">
    <property type="nucleotide sequence ID" value="XM_040775482.1"/>
</dbReference>
<protein>
    <submittedName>
        <fullName evidence="3">Aldo/keto reductase</fullName>
    </submittedName>
</protein>
<sequence length="341" mass="37514">MPTRKIGTDDVSAIGFGMMGLGGIAGPAGGWEERLALLDRVFELGCTFWDNANIYGDAEPLLGEWLRRNPSKRSKVFIATKFGFKREGQKIGLDLSLQAARECCERSLKILGVETIDLFYAHRVDPKVPVEVTVRAMAELVKEGKVRYIGLSECSASALRRAAAVHPIAAAQYEYAPITLDIEDPKIGVLKVCRELGIAVIPFSPLGKGVLTGQYKSPDEFPEGDIRRIVPRFSKENFPKILAVAGALREIGLRHQATPGQVALAWVLAQGEDFIPIPGTKSIKYLEENIGAAYVKLGPEEVEEIRRLARESGVGDALRMIEAHYNEFAYQDSLPLEDYKA</sequence>
<dbReference type="GeneID" id="63690544"/>
<gene>
    <name evidence="3" type="ORF">DACRYDRAFT_58087</name>
</gene>
<dbReference type="HOGENOM" id="CLU_023205_2_1_1"/>
<keyword evidence="1" id="KW-0560">Oxidoreductase</keyword>
<dbReference type="GO" id="GO:0005737">
    <property type="term" value="C:cytoplasm"/>
    <property type="evidence" value="ECO:0007669"/>
    <property type="project" value="TreeGrafter"/>
</dbReference>
<accession>M5FX46</accession>
<dbReference type="Gene3D" id="3.20.20.100">
    <property type="entry name" value="NADP-dependent oxidoreductase domain"/>
    <property type="match status" value="1"/>
</dbReference>
<proteinExistence type="predicted"/>
<keyword evidence="4" id="KW-1185">Reference proteome</keyword>
<evidence type="ECO:0000259" key="2">
    <source>
        <dbReference type="Pfam" id="PF00248"/>
    </source>
</evidence>
<dbReference type="InterPro" id="IPR036812">
    <property type="entry name" value="NAD(P)_OxRdtase_dom_sf"/>
</dbReference>
<dbReference type="Proteomes" id="UP000030653">
    <property type="component" value="Unassembled WGS sequence"/>
</dbReference>
<feature type="domain" description="NADP-dependent oxidoreductase" evidence="2">
    <location>
        <begin position="14"/>
        <end position="308"/>
    </location>
</feature>
<evidence type="ECO:0000256" key="1">
    <source>
        <dbReference type="ARBA" id="ARBA00023002"/>
    </source>
</evidence>
<dbReference type="PANTHER" id="PTHR43625:SF40">
    <property type="entry name" value="ALDO-KETO REDUCTASE YAKC [NADP(+)]"/>
    <property type="match status" value="1"/>
</dbReference>
<organism evidence="3 4">
    <name type="scientific">Dacryopinax primogenitus (strain DJM 731)</name>
    <name type="common">Brown rot fungus</name>
    <dbReference type="NCBI Taxonomy" id="1858805"/>
    <lineage>
        <taxon>Eukaryota</taxon>
        <taxon>Fungi</taxon>
        <taxon>Dikarya</taxon>
        <taxon>Basidiomycota</taxon>
        <taxon>Agaricomycotina</taxon>
        <taxon>Dacrymycetes</taxon>
        <taxon>Dacrymycetales</taxon>
        <taxon>Dacrymycetaceae</taxon>
        <taxon>Dacryopinax</taxon>
    </lineage>
</organism>
<reference evidence="3 4" key="1">
    <citation type="journal article" date="2012" name="Science">
        <title>The Paleozoic origin of enzymatic lignin decomposition reconstructed from 31 fungal genomes.</title>
        <authorList>
            <person name="Floudas D."/>
            <person name="Binder M."/>
            <person name="Riley R."/>
            <person name="Barry K."/>
            <person name="Blanchette R.A."/>
            <person name="Henrissat B."/>
            <person name="Martinez A.T."/>
            <person name="Otillar R."/>
            <person name="Spatafora J.W."/>
            <person name="Yadav J.S."/>
            <person name="Aerts A."/>
            <person name="Benoit I."/>
            <person name="Boyd A."/>
            <person name="Carlson A."/>
            <person name="Copeland A."/>
            <person name="Coutinho P.M."/>
            <person name="de Vries R.P."/>
            <person name="Ferreira P."/>
            <person name="Findley K."/>
            <person name="Foster B."/>
            <person name="Gaskell J."/>
            <person name="Glotzer D."/>
            <person name="Gorecki P."/>
            <person name="Heitman J."/>
            <person name="Hesse C."/>
            <person name="Hori C."/>
            <person name="Igarashi K."/>
            <person name="Jurgens J.A."/>
            <person name="Kallen N."/>
            <person name="Kersten P."/>
            <person name="Kohler A."/>
            <person name="Kuees U."/>
            <person name="Kumar T.K.A."/>
            <person name="Kuo A."/>
            <person name="LaButti K."/>
            <person name="Larrondo L.F."/>
            <person name="Lindquist E."/>
            <person name="Ling A."/>
            <person name="Lombard V."/>
            <person name="Lucas S."/>
            <person name="Lundell T."/>
            <person name="Martin R."/>
            <person name="McLaughlin D.J."/>
            <person name="Morgenstern I."/>
            <person name="Morin E."/>
            <person name="Murat C."/>
            <person name="Nagy L.G."/>
            <person name="Nolan M."/>
            <person name="Ohm R.A."/>
            <person name="Patyshakuliyeva A."/>
            <person name="Rokas A."/>
            <person name="Ruiz-Duenas F.J."/>
            <person name="Sabat G."/>
            <person name="Salamov A."/>
            <person name="Samejima M."/>
            <person name="Schmutz J."/>
            <person name="Slot J.C."/>
            <person name="St John F."/>
            <person name="Stenlid J."/>
            <person name="Sun H."/>
            <person name="Sun S."/>
            <person name="Syed K."/>
            <person name="Tsang A."/>
            <person name="Wiebenga A."/>
            <person name="Young D."/>
            <person name="Pisabarro A."/>
            <person name="Eastwood D.C."/>
            <person name="Martin F."/>
            <person name="Cullen D."/>
            <person name="Grigoriev I.V."/>
            <person name="Hibbett D.S."/>
        </authorList>
    </citation>
    <scope>NUCLEOTIDE SEQUENCE [LARGE SCALE GENOMIC DNA]</scope>
    <source>
        <strain evidence="3 4">DJM-731 SS1</strain>
    </source>
</reference>